<evidence type="ECO:0000256" key="6">
    <source>
        <dbReference type="ARBA" id="ARBA00022982"/>
    </source>
</evidence>
<evidence type="ECO:0000256" key="2">
    <source>
        <dbReference type="ARBA" id="ARBA00022448"/>
    </source>
</evidence>
<dbReference type="InterPro" id="IPR036150">
    <property type="entry name" value="Cyt_b/b6_C_sf"/>
</dbReference>
<feature type="transmembrane region" description="Helical" evidence="10">
    <location>
        <begin position="288"/>
        <end position="310"/>
    </location>
</feature>
<dbReference type="SUPFAM" id="SSF81342">
    <property type="entry name" value="Transmembrane di-heme cytochromes"/>
    <property type="match status" value="1"/>
</dbReference>
<dbReference type="GO" id="GO:0022904">
    <property type="term" value="P:respiratory electron transport chain"/>
    <property type="evidence" value="ECO:0007669"/>
    <property type="project" value="InterPro"/>
</dbReference>
<evidence type="ECO:0000256" key="1">
    <source>
        <dbReference type="ARBA" id="ARBA00004141"/>
    </source>
</evidence>
<keyword evidence="5" id="KW-0479">Metal-binding</keyword>
<dbReference type="PROSITE" id="PS51002">
    <property type="entry name" value="CYTB_NTER"/>
    <property type="match status" value="1"/>
</dbReference>
<dbReference type="Pfam" id="PF13631">
    <property type="entry name" value="Cytochrom_B_N_2"/>
    <property type="match status" value="1"/>
</dbReference>
<feature type="transmembrane region" description="Helical" evidence="10">
    <location>
        <begin position="245"/>
        <end position="267"/>
    </location>
</feature>
<keyword evidence="3" id="KW-0349">Heme</keyword>
<evidence type="ECO:0000256" key="4">
    <source>
        <dbReference type="ARBA" id="ARBA00022692"/>
    </source>
</evidence>
<evidence type="ECO:0000313" key="14">
    <source>
        <dbReference type="Proteomes" id="UP000248326"/>
    </source>
</evidence>
<feature type="transmembrane region" description="Helical" evidence="10">
    <location>
        <begin position="357"/>
        <end position="374"/>
    </location>
</feature>
<accession>A0A318S8L6</accession>
<dbReference type="GO" id="GO:0016491">
    <property type="term" value="F:oxidoreductase activity"/>
    <property type="evidence" value="ECO:0007669"/>
    <property type="project" value="InterPro"/>
</dbReference>
<sequence length="435" mass="48509">MNQWLDERLNISRLNDKFLRKAFPVHHSYFLGEITLFSLIILILTGVLLALFYEPSQRLVPNPLDPGSATQVPAAYASVIQINALPYGDMLRRIHHWTANIMMAAAVLHMMRIYFTGSYKKPREINWWIGVLLLIFTALTALTGYSLPFDNYAFTTIKVIYGIAGSIPWVGEYIAQLAFAGAFPGDRLIARMYGYHIMLLPGVLLGLTAAHMLLMIKQKHTQPGYAKRIAYKKIVGVPLLQDQSFIMVMLGLLLLGVIMLFSAFIPVHPVEYYGPPSNNTPPIKPDWYFLWIFGILAILPSTLEFKLLGGTFNSEFLGGVLGAGLVVLVFLAVPFLDRSSGKEMHYYSENPTEYPKRLAAGIAMTTLLIVLSVAGYKPELIGSGLLTNENANPFFWIASIALPVLMYFLTLGIVRMIRTLREADVRDQASAAADD</sequence>
<evidence type="ECO:0000256" key="8">
    <source>
        <dbReference type="ARBA" id="ARBA00023004"/>
    </source>
</evidence>
<feature type="transmembrane region" description="Helical" evidence="10">
    <location>
        <begin position="159"/>
        <end position="183"/>
    </location>
</feature>
<dbReference type="GO" id="GO:0009055">
    <property type="term" value="F:electron transfer activity"/>
    <property type="evidence" value="ECO:0007669"/>
    <property type="project" value="InterPro"/>
</dbReference>
<evidence type="ECO:0000256" key="5">
    <source>
        <dbReference type="ARBA" id="ARBA00022723"/>
    </source>
</evidence>
<keyword evidence="14" id="KW-1185">Reference proteome</keyword>
<feature type="domain" description="Cytochrome b/b6 N-terminal region profile" evidence="11">
    <location>
        <begin position="1"/>
        <end position="224"/>
    </location>
</feature>
<evidence type="ECO:0000256" key="7">
    <source>
        <dbReference type="ARBA" id="ARBA00022989"/>
    </source>
</evidence>
<dbReference type="InterPro" id="IPR005798">
    <property type="entry name" value="Cyt_b/b6_C"/>
</dbReference>
<feature type="transmembrane region" description="Helical" evidence="10">
    <location>
        <begin position="127"/>
        <end position="147"/>
    </location>
</feature>
<dbReference type="GO" id="GO:0046872">
    <property type="term" value="F:metal ion binding"/>
    <property type="evidence" value="ECO:0007669"/>
    <property type="project" value="UniProtKB-KW"/>
</dbReference>
<feature type="transmembrane region" description="Helical" evidence="10">
    <location>
        <begin position="195"/>
        <end position="216"/>
    </location>
</feature>
<feature type="transmembrane region" description="Helical" evidence="10">
    <location>
        <begin position="394"/>
        <end position="414"/>
    </location>
</feature>
<evidence type="ECO:0000256" key="3">
    <source>
        <dbReference type="ARBA" id="ARBA00022617"/>
    </source>
</evidence>
<dbReference type="PANTHER" id="PTHR19271:SF16">
    <property type="entry name" value="CYTOCHROME B"/>
    <property type="match status" value="1"/>
</dbReference>
<feature type="domain" description="Cytochrome b/b6 C-terminal region profile" evidence="12">
    <location>
        <begin position="226"/>
        <end position="416"/>
    </location>
</feature>
<dbReference type="PANTHER" id="PTHR19271">
    <property type="entry name" value="CYTOCHROME B"/>
    <property type="match status" value="1"/>
</dbReference>
<evidence type="ECO:0000259" key="11">
    <source>
        <dbReference type="PROSITE" id="PS51002"/>
    </source>
</evidence>
<evidence type="ECO:0000256" key="9">
    <source>
        <dbReference type="ARBA" id="ARBA00023136"/>
    </source>
</evidence>
<comment type="subcellular location">
    <subcellularLocation>
        <location evidence="1">Membrane</location>
        <topology evidence="1">Multi-pass membrane protein</topology>
    </subcellularLocation>
</comment>
<feature type="transmembrane region" description="Helical" evidence="10">
    <location>
        <begin position="316"/>
        <end position="336"/>
    </location>
</feature>
<evidence type="ECO:0000313" key="13">
    <source>
        <dbReference type="EMBL" id="PYE54455.1"/>
    </source>
</evidence>
<dbReference type="AlphaFoldDB" id="A0A318S8L6"/>
<dbReference type="Pfam" id="PF00032">
    <property type="entry name" value="Cytochrom_B_C"/>
    <property type="match status" value="1"/>
</dbReference>
<protein>
    <submittedName>
        <fullName evidence="13">Menaquinol-cytochrome c reductase cytochrome b subunit</fullName>
    </submittedName>
</protein>
<dbReference type="RefSeq" id="WP_110886241.1">
    <property type="nucleotide sequence ID" value="NZ_QJSX01000005.1"/>
</dbReference>
<keyword evidence="2" id="KW-0813">Transport</keyword>
<evidence type="ECO:0000259" key="12">
    <source>
        <dbReference type="PROSITE" id="PS51003"/>
    </source>
</evidence>
<evidence type="ECO:0000256" key="10">
    <source>
        <dbReference type="SAM" id="Phobius"/>
    </source>
</evidence>
<dbReference type="GO" id="GO:0016020">
    <property type="term" value="C:membrane"/>
    <property type="evidence" value="ECO:0007669"/>
    <property type="project" value="UniProtKB-SubCell"/>
</dbReference>
<keyword evidence="9 10" id="KW-0472">Membrane</keyword>
<feature type="transmembrane region" description="Helical" evidence="10">
    <location>
        <begin position="29"/>
        <end position="53"/>
    </location>
</feature>
<gene>
    <name evidence="13" type="ORF">DES52_10592</name>
</gene>
<keyword evidence="8" id="KW-0408">Iron</keyword>
<dbReference type="InterPro" id="IPR005797">
    <property type="entry name" value="Cyt_b/b6_N"/>
</dbReference>
<dbReference type="Gene3D" id="1.20.810.10">
    <property type="entry name" value="Cytochrome Bc1 Complex, Chain C"/>
    <property type="match status" value="1"/>
</dbReference>
<dbReference type="PROSITE" id="PS51003">
    <property type="entry name" value="CYTB_CTER"/>
    <property type="match status" value="1"/>
</dbReference>
<name>A0A318S8L6_9DEIO</name>
<keyword evidence="7 10" id="KW-1133">Transmembrane helix</keyword>
<organism evidence="13 14">
    <name type="scientific">Deinococcus yavapaiensis KR-236</name>
    <dbReference type="NCBI Taxonomy" id="694435"/>
    <lineage>
        <taxon>Bacteria</taxon>
        <taxon>Thermotogati</taxon>
        <taxon>Deinococcota</taxon>
        <taxon>Deinococci</taxon>
        <taxon>Deinococcales</taxon>
        <taxon>Deinococcaceae</taxon>
        <taxon>Deinococcus</taxon>
    </lineage>
</organism>
<dbReference type="SUPFAM" id="SSF81648">
    <property type="entry name" value="a domain/subunit of cytochrome bc1 complex (Ubiquinol-cytochrome c reductase)"/>
    <property type="match status" value="1"/>
</dbReference>
<dbReference type="InterPro" id="IPR016174">
    <property type="entry name" value="Di-haem_cyt_TM"/>
</dbReference>
<dbReference type="InterPro" id="IPR027387">
    <property type="entry name" value="Cytb/b6-like_sf"/>
</dbReference>
<keyword evidence="6" id="KW-0249">Electron transport</keyword>
<dbReference type="OrthoDB" id="9804503at2"/>
<feature type="transmembrane region" description="Helical" evidence="10">
    <location>
        <begin position="94"/>
        <end position="115"/>
    </location>
</feature>
<reference evidence="13 14" key="1">
    <citation type="submission" date="2018-06" db="EMBL/GenBank/DDBJ databases">
        <title>Genomic Encyclopedia of Type Strains, Phase IV (KMG-IV): sequencing the most valuable type-strain genomes for metagenomic binning, comparative biology and taxonomic classification.</title>
        <authorList>
            <person name="Goeker M."/>
        </authorList>
    </citation>
    <scope>NUCLEOTIDE SEQUENCE [LARGE SCALE GENOMIC DNA]</scope>
    <source>
        <strain evidence="13 14">DSM 18048</strain>
    </source>
</reference>
<comment type="caution">
    <text evidence="13">The sequence shown here is derived from an EMBL/GenBank/DDBJ whole genome shotgun (WGS) entry which is preliminary data.</text>
</comment>
<dbReference type="Proteomes" id="UP000248326">
    <property type="component" value="Unassembled WGS sequence"/>
</dbReference>
<proteinExistence type="predicted"/>
<keyword evidence="4 10" id="KW-0812">Transmembrane</keyword>
<dbReference type="EMBL" id="QJSX01000005">
    <property type="protein sequence ID" value="PYE54455.1"/>
    <property type="molecule type" value="Genomic_DNA"/>
</dbReference>